<protein>
    <recommendedName>
        <fullName evidence="4">RRM domain-containing protein</fullName>
    </recommendedName>
</protein>
<feature type="compositionally biased region" description="Polar residues" evidence="3">
    <location>
        <begin position="1"/>
        <end position="11"/>
    </location>
</feature>
<keyword evidence="6" id="KW-1185">Reference proteome</keyword>
<keyword evidence="1 2" id="KW-0694">RNA-binding</keyword>
<dbReference type="InterPro" id="IPR035979">
    <property type="entry name" value="RBD_domain_sf"/>
</dbReference>
<evidence type="ECO:0000313" key="6">
    <source>
        <dbReference type="Proteomes" id="UP000800038"/>
    </source>
</evidence>
<dbReference type="Proteomes" id="UP000800038">
    <property type="component" value="Unassembled WGS sequence"/>
</dbReference>
<name>A0A6A5T225_9PLEO</name>
<feature type="region of interest" description="Disordered" evidence="3">
    <location>
        <begin position="1"/>
        <end position="30"/>
    </location>
</feature>
<dbReference type="SUPFAM" id="SSF54928">
    <property type="entry name" value="RNA-binding domain, RBD"/>
    <property type="match status" value="1"/>
</dbReference>
<dbReference type="InterPro" id="IPR007201">
    <property type="entry name" value="Mei2-like_Rrm_C"/>
</dbReference>
<dbReference type="Pfam" id="PF04059">
    <property type="entry name" value="RRM_2"/>
    <property type="match status" value="1"/>
</dbReference>
<accession>A0A6A5T225</accession>
<sequence length="652" mass="73013">MSHQSPQSSSGRGPASSPFAGTDPTLYSPELVRNPCSGHRRQVTVIAAGKQPVHNVDDNSKYKSVLPLPASYIEGAFINEMSEDDKTFLSRYQFVSQLPDGTNAGLDSEHELFSVQHQMKLYACFSNAVPYYARGVYLRYDDLHDAAEGKDILEQHGFTVDYITGYDYALAKSQDTAQLNEFEGQFKLAVMIEPNPDHAIWEFTADDLSGITKAVEITAGAFGAVRNVIHVDTIDSKMLLVFRIEFHSVDAANRAVQSLRADPVWGINAEKSFQWCTIEPSYWTGERAMNSPHRTKPRVDDQGRFVGYRPSPAGMPYSMSEDRYAGQQFSRHPHDQHNRVRRDRILDGSDVRTTVMLRNIPNKLDWMALKTILDDVCFGTYDFVYLRIDFKSGCNVGYAFINFSDVHGMISLIDRIERRSWPGFHSTKSAEISYATIQGREALVQKFRNSSVMQETPFCRPRLFNTFGDAEMMSQLRNTGTEQGFPRPDNLSKLQRSMDSARSVGLYPPHGYSSITEHRNRTSAYDRGGPRDMLQAAMHFARQRAAPVPFAGLTDAKKHDIEAWYSYTFGRGHCGHISFDYIPMTHVAQYFAENPAPLQVPGVIGGPVGSPYSSGLASIPEGTPTRGPRLARTPARSYSTRGYSDATANPFM</sequence>
<feature type="region of interest" description="Disordered" evidence="3">
    <location>
        <begin position="615"/>
        <end position="652"/>
    </location>
</feature>
<evidence type="ECO:0000256" key="3">
    <source>
        <dbReference type="SAM" id="MobiDB-lite"/>
    </source>
</evidence>
<dbReference type="PANTHER" id="PTHR23189">
    <property type="entry name" value="RNA RECOGNITION MOTIF-CONTAINING"/>
    <property type="match status" value="1"/>
</dbReference>
<dbReference type="PROSITE" id="PS50102">
    <property type="entry name" value="RRM"/>
    <property type="match status" value="1"/>
</dbReference>
<dbReference type="OrthoDB" id="417481at2759"/>
<feature type="domain" description="RRM" evidence="4">
    <location>
        <begin position="353"/>
        <end position="449"/>
    </location>
</feature>
<organism evidence="5 6">
    <name type="scientific">Clathrospora elynae</name>
    <dbReference type="NCBI Taxonomy" id="706981"/>
    <lineage>
        <taxon>Eukaryota</taxon>
        <taxon>Fungi</taxon>
        <taxon>Dikarya</taxon>
        <taxon>Ascomycota</taxon>
        <taxon>Pezizomycotina</taxon>
        <taxon>Dothideomycetes</taxon>
        <taxon>Pleosporomycetidae</taxon>
        <taxon>Pleosporales</taxon>
        <taxon>Diademaceae</taxon>
        <taxon>Clathrospora</taxon>
    </lineage>
</organism>
<evidence type="ECO:0000259" key="4">
    <source>
        <dbReference type="PROSITE" id="PS50102"/>
    </source>
</evidence>
<dbReference type="GO" id="GO:0003723">
    <property type="term" value="F:RNA binding"/>
    <property type="evidence" value="ECO:0007669"/>
    <property type="project" value="UniProtKB-UniRule"/>
</dbReference>
<proteinExistence type="predicted"/>
<evidence type="ECO:0000313" key="5">
    <source>
        <dbReference type="EMBL" id="KAF1947015.1"/>
    </source>
</evidence>
<reference evidence="5" key="1">
    <citation type="journal article" date="2020" name="Stud. Mycol.">
        <title>101 Dothideomycetes genomes: a test case for predicting lifestyles and emergence of pathogens.</title>
        <authorList>
            <person name="Haridas S."/>
            <person name="Albert R."/>
            <person name="Binder M."/>
            <person name="Bloem J."/>
            <person name="Labutti K."/>
            <person name="Salamov A."/>
            <person name="Andreopoulos B."/>
            <person name="Baker S."/>
            <person name="Barry K."/>
            <person name="Bills G."/>
            <person name="Bluhm B."/>
            <person name="Cannon C."/>
            <person name="Castanera R."/>
            <person name="Culley D."/>
            <person name="Daum C."/>
            <person name="Ezra D."/>
            <person name="Gonzalez J."/>
            <person name="Henrissat B."/>
            <person name="Kuo A."/>
            <person name="Liang C."/>
            <person name="Lipzen A."/>
            <person name="Lutzoni F."/>
            <person name="Magnuson J."/>
            <person name="Mondo S."/>
            <person name="Nolan M."/>
            <person name="Ohm R."/>
            <person name="Pangilinan J."/>
            <person name="Park H.-J."/>
            <person name="Ramirez L."/>
            <person name="Alfaro M."/>
            <person name="Sun H."/>
            <person name="Tritt A."/>
            <person name="Yoshinaga Y."/>
            <person name="Zwiers L.-H."/>
            <person name="Turgeon B."/>
            <person name="Goodwin S."/>
            <person name="Spatafora J."/>
            <person name="Crous P."/>
            <person name="Grigoriev I."/>
        </authorList>
    </citation>
    <scope>NUCLEOTIDE SEQUENCE</scope>
    <source>
        <strain evidence="5">CBS 161.51</strain>
    </source>
</reference>
<dbReference type="InterPro" id="IPR000504">
    <property type="entry name" value="RRM_dom"/>
</dbReference>
<evidence type="ECO:0000256" key="2">
    <source>
        <dbReference type="PROSITE-ProRule" id="PRU00176"/>
    </source>
</evidence>
<dbReference type="AlphaFoldDB" id="A0A6A5T225"/>
<gene>
    <name evidence="5" type="ORF">EJ02DRAFT_449994</name>
</gene>
<evidence type="ECO:0000256" key="1">
    <source>
        <dbReference type="ARBA" id="ARBA00022884"/>
    </source>
</evidence>
<dbReference type="EMBL" id="ML976000">
    <property type="protein sequence ID" value="KAF1947015.1"/>
    <property type="molecule type" value="Genomic_DNA"/>
</dbReference>